<dbReference type="STRING" id="996166.SAMN05192554_13313"/>
<evidence type="ECO:0000313" key="3">
    <source>
        <dbReference type="Proteomes" id="UP000199370"/>
    </source>
</evidence>
<dbReference type="InterPro" id="IPR049251">
    <property type="entry name" value="DUF6884"/>
</dbReference>
<dbReference type="Proteomes" id="UP000199370">
    <property type="component" value="Unassembled WGS sequence"/>
</dbReference>
<reference evidence="2 3" key="1">
    <citation type="submission" date="2016-10" db="EMBL/GenBank/DDBJ databases">
        <authorList>
            <person name="de Groot N.N."/>
        </authorList>
    </citation>
    <scope>NUCLEOTIDE SEQUENCE [LARGE SCALE GENOMIC DNA]</scope>
    <source>
        <strain evidence="3">EB21,IBRC-M 10013,KCTC 4048</strain>
    </source>
</reference>
<dbReference type="AlphaFoldDB" id="A0A1H0B3F4"/>
<feature type="domain" description="DUF6884" evidence="1">
    <location>
        <begin position="2"/>
        <end position="44"/>
    </location>
</feature>
<evidence type="ECO:0000259" key="1">
    <source>
        <dbReference type="Pfam" id="PF21818"/>
    </source>
</evidence>
<dbReference type="Pfam" id="PF21818">
    <property type="entry name" value="DUF6884"/>
    <property type="match status" value="1"/>
</dbReference>
<evidence type="ECO:0000313" key="2">
    <source>
        <dbReference type="EMBL" id="SDN40187.1"/>
    </source>
</evidence>
<name>A0A1H0B3F4_9EURY</name>
<organism evidence="2 3">
    <name type="scientific">Haloarchaeobius iranensis</name>
    <dbReference type="NCBI Taxonomy" id="996166"/>
    <lineage>
        <taxon>Archaea</taxon>
        <taxon>Methanobacteriati</taxon>
        <taxon>Methanobacteriota</taxon>
        <taxon>Stenosarchaea group</taxon>
        <taxon>Halobacteria</taxon>
        <taxon>Halobacteriales</taxon>
        <taxon>Halorubellaceae</taxon>
        <taxon>Haloarchaeobius</taxon>
    </lineage>
</organism>
<proteinExistence type="predicted"/>
<accession>A0A1H0B3F4</accession>
<protein>
    <recommendedName>
        <fullName evidence="1">DUF6884 domain-containing protein</fullName>
    </recommendedName>
</protein>
<sequence>MTLVVHAGKAYYEELLPKLEATLVSIEIPTEGLMFGETLAWYNEHL</sequence>
<keyword evidence="3" id="KW-1185">Reference proteome</keyword>
<dbReference type="EMBL" id="FNIA01000033">
    <property type="protein sequence ID" value="SDN40187.1"/>
    <property type="molecule type" value="Genomic_DNA"/>
</dbReference>
<gene>
    <name evidence="2" type="ORF">SAMN05192554_13313</name>
</gene>